<protein>
    <recommendedName>
        <fullName evidence="3">PPE family protein</fullName>
    </recommendedName>
</protein>
<sequence length="612" mass="60437">MQLFCHPGAAPGGPAARTRLYLAAGAAAASVSVVVGSLPGPEPAATQNRRDVALTAGQFDVEAAALGDVTDPAPVGPSATGADAFTIGGFTFDPVHGDEEGYALIHPLTSAPPLLTLGGGFALGGAMAGQDFEVFDPADGTVLGSINTSVVVSNLAGFTNTEFTVLGAPPVTDVPLPTVGSVYDVFNLGGGFANVYSAIVGADEGPDTVTDTFVTPFGNIDLTPLFGGIDAAAPLQPGDAFAALEPAAAGGGEDAFAIGGFTLDPFTTTDGSTTEGFAPIAALTGVAPFLNIGGASLGDVVTGGILLAPQSFDVYSGSGDAATQIGTIVTSEHVTSLLGLTNTQLVVATATPIDGGSTDALPVAGTVYDAFDFGGGFTNVYTATPGAHGVVTDTLITPMGSMDLSSLFGGIDVADPLNPADAFTGLAETAIGRDAFSIGGTTFDPFTGSGTNATEGFVPVFQTIGAPPLLNIGGGVATFPGTSVLLGLAQQDFHVYDGTGADAEKLGSVHTEQTVTQLLGLTTSEFTVDGVTAATGVDAADLPALGSVYDVFNFGGGFANVYTAIPGPDGADSAVTDILVTPLGAVDLSALFGGFDASALLDPGDAFLGLDI</sequence>
<dbReference type="RefSeq" id="WP_225407462.1">
    <property type="nucleotide sequence ID" value="NZ_JAYJJR010000007.1"/>
</dbReference>
<proteinExistence type="predicted"/>
<reference evidence="1 2" key="1">
    <citation type="submission" date="2023-12" db="EMBL/GenBank/DDBJ databases">
        <title>Description of new species of Mycobacterium terrae complex isolated from sewage at the Sao Paulo Zoological Park Foundation in Brazil.</title>
        <authorList>
            <person name="Romagnoli C.L."/>
            <person name="Conceicao E.C."/>
            <person name="Machado E."/>
            <person name="Barreto L.B.P.F."/>
            <person name="Sharma A."/>
            <person name="Silva N.M."/>
            <person name="Marques L.E."/>
            <person name="Juliana M.A."/>
            <person name="Lourenco M.C.S."/>
            <person name="Digiampietri L.A."/>
            <person name="Suffys P.N."/>
            <person name="Viana-Niero C."/>
        </authorList>
    </citation>
    <scope>NUCLEOTIDE SEQUENCE [LARGE SCALE GENOMIC DNA]</scope>
    <source>
        <strain evidence="1 2">MYC098</strain>
    </source>
</reference>
<evidence type="ECO:0000313" key="2">
    <source>
        <dbReference type="Proteomes" id="UP001299596"/>
    </source>
</evidence>
<comment type="caution">
    <text evidence="1">The sequence shown here is derived from an EMBL/GenBank/DDBJ whole genome shotgun (WGS) entry which is preliminary data.</text>
</comment>
<name>A0ABU5XI94_9MYCO</name>
<evidence type="ECO:0000313" key="1">
    <source>
        <dbReference type="EMBL" id="MEB3022013.1"/>
    </source>
</evidence>
<accession>A0ABU5XI94</accession>
<organism evidence="1 2">
    <name type="scientific">[Mycobacterium] crassicus</name>
    <dbReference type="NCBI Taxonomy" id="2872309"/>
    <lineage>
        <taxon>Bacteria</taxon>
        <taxon>Bacillati</taxon>
        <taxon>Actinomycetota</taxon>
        <taxon>Actinomycetes</taxon>
        <taxon>Mycobacteriales</taxon>
        <taxon>Mycobacteriaceae</taxon>
        <taxon>Mycolicibacter</taxon>
    </lineage>
</organism>
<gene>
    <name evidence="1" type="ORF">K6T79_13240</name>
</gene>
<dbReference type="EMBL" id="JAYJJR010000007">
    <property type="protein sequence ID" value="MEB3022013.1"/>
    <property type="molecule type" value="Genomic_DNA"/>
</dbReference>
<dbReference type="Proteomes" id="UP001299596">
    <property type="component" value="Unassembled WGS sequence"/>
</dbReference>
<keyword evidence="2" id="KW-1185">Reference proteome</keyword>
<evidence type="ECO:0008006" key="3">
    <source>
        <dbReference type="Google" id="ProtNLM"/>
    </source>
</evidence>